<evidence type="ECO:0000259" key="3">
    <source>
        <dbReference type="SMART" id="SM00822"/>
    </source>
</evidence>
<dbReference type="SMART" id="SM00822">
    <property type="entry name" value="PKS_KR"/>
    <property type="match status" value="1"/>
</dbReference>
<keyword evidence="2" id="KW-0472">Membrane</keyword>
<dbReference type="PANTHER" id="PTHR43318">
    <property type="entry name" value="UDP-N-ACETYLGLUCOSAMINE 4,6-DEHYDRATASE"/>
    <property type="match status" value="1"/>
</dbReference>
<dbReference type="Gene3D" id="3.40.50.720">
    <property type="entry name" value="NAD(P)-binding Rossmann-like Domain"/>
    <property type="match status" value="2"/>
</dbReference>
<dbReference type="OrthoDB" id="9803111at2"/>
<dbReference type="Pfam" id="PF13727">
    <property type="entry name" value="CoA_binding_3"/>
    <property type="match status" value="1"/>
</dbReference>
<dbReference type="PANTHER" id="PTHR43318:SF1">
    <property type="entry name" value="POLYSACCHARIDE BIOSYNTHESIS PROTEIN EPSC-RELATED"/>
    <property type="match status" value="1"/>
</dbReference>
<keyword evidence="2" id="KW-1133">Transmembrane helix</keyword>
<keyword evidence="2" id="KW-0812">Transmembrane</keyword>
<evidence type="ECO:0000256" key="1">
    <source>
        <dbReference type="ARBA" id="ARBA00007430"/>
    </source>
</evidence>
<feature type="transmembrane region" description="Helical" evidence="2">
    <location>
        <begin position="39"/>
        <end position="63"/>
    </location>
</feature>
<sequence length="623" mass="69144">MMRSLHNRHLLAVDLLLIPLAVYASFVLRLDTFNLQTHVWGFVLMSGLALLVLPPLLFYARLYQSAWRYVSTYELLALLQVVGGAVLIISGIVYLVSFMQPALRIPRSIPLIFLPLALAAVSGPRLAMRVWAQQRQPRPLLGARTHVLVFGAGDAGAMVVRELRQNPQLGMHVVGLLDDDPLKHGLVIHGSMVLGQRESLPALVARYHVAQVIIAMPSAPGKEVRAIMHMCQQVGVQTLTVPSLAELLDGKFTVSQLRKLEISDLLRREPVQTDIAAVRQLVRGKRVLVTGGGGSIGSELCRQLLRCAPAQLLVLGHGENSVFELIQDLNQVQQDFHRRIELKPLIADVRDARRMQYIFAQHRPELVFHAAAHKHVPLMECNPIEAFSTNVLGTRNLLAAAEEVGVEHFVMISSDKAVNPTSIMGATKRLAEFLVLQAAQRSQRSYAAVRFGNVLGSRGSVVLSFKRQIAAGGPITVTHPDMRRYFMTIPEAVQLVLQAATLGHQGEVFMLEMGEPIRVVDLARDMIRLSGLEEGRDIDIVFTGLRPGEKLFEELFANGEYYRRTSHDKIFRAEHAMFAQDDLPWIIAAIERCVEEHDEAALLELLPRLVPEYQAPKLLAGGV</sequence>
<gene>
    <name evidence="4" type="ORF">CJ255_20885</name>
</gene>
<accession>A0A2A6RE08</accession>
<feature type="domain" description="Ketoreductase" evidence="3">
    <location>
        <begin position="285"/>
        <end position="457"/>
    </location>
</feature>
<organism evidence="4 5">
    <name type="scientific">Candidatus Viridilinea mediisalina</name>
    <dbReference type="NCBI Taxonomy" id="2024553"/>
    <lineage>
        <taxon>Bacteria</taxon>
        <taxon>Bacillati</taxon>
        <taxon>Chloroflexota</taxon>
        <taxon>Chloroflexia</taxon>
        <taxon>Chloroflexales</taxon>
        <taxon>Chloroflexineae</taxon>
        <taxon>Oscillochloridaceae</taxon>
        <taxon>Candidatus Viridilinea</taxon>
    </lineage>
</organism>
<name>A0A2A6RE08_9CHLR</name>
<proteinExistence type="inferred from homology"/>
<dbReference type="CDD" id="cd05237">
    <property type="entry name" value="UDP_invert_4-6DH_SDR_e"/>
    <property type="match status" value="1"/>
</dbReference>
<protein>
    <submittedName>
        <fullName evidence="4">Polysaccharide biosynthesis protein</fullName>
    </submittedName>
</protein>
<dbReference type="Pfam" id="PF02719">
    <property type="entry name" value="Polysacc_synt_2"/>
    <property type="match status" value="1"/>
</dbReference>
<evidence type="ECO:0000313" key="4">
    <source>
        <dbReference type="EMBL" id="PDW00291.1"/>
    </source>
</evidence>
<dbReference type="InterPro" id="IPR036291">
    <property type="entry name" value="NAD(P)-bd_dom_sf"/>
</dbReference>
<dbReference type="SUPFAM" id="SSF51735">
    <property type="entry name" value="NAD(P)-binding Rossmann-fold domains"/>
    <property type="match status" value="2"/>
</dbReference>
<dbReference type="EMBL" id="NQWI01000191">
    <property type="protein sequence ID" value="PDW00291.1"/>
    <property type="molecule type" value="Genomic_DNA"/>
</dbReference>
<keyword evidence="5" id="KW-1185">Reference proteome</keyword>
<dbReference type="InterPro" id="IPR051203">
    <property type="entry name" value="Polysaccharide_Synthase-Rel"/>
</dbReference>
<feature type="transmembrane region" description="Helical" evidence="2">
    <location>
        <begin position="75"/>
        <end position="96"/>
    </location>
</feature>
<evidence type="ECO:0000313" key="5">
    <source>
        <dbReference type="Proteomes" id="UP000220527"/>
    </source>
</evidence>
<dbReference type="InterPro" id="IPR003869">
    <property type="entry name" value="Polysac_CapD-like"/>
</dbReference>
<reference evidence="5" key="1">
    <citation type="submission" date="2017-08" db="EMBL/GenBank/DDBJ databases">
        <authorList>
            <person name="Grouzdev D.S."/>
            <person name="Gaisin V.A."/>
            <person name="Rysina M.S."/>
            <person name="Gorlenko V.M."/>
        </authorList>
    </citation>
    <scope>NUCLEOTIDE SEQUENCE [LARGE SCALE GENOMIC DNA]</scope>
    <source>
        <strain evidence="5">Kir15-3F</strain>
    </source>
</reference>
<comment type="caution">
    <text evidence="4">The sequence shown here is derived from an EMBL/GenBank/DDBJ whole genome shotgun (WGS) entry which is preliminary data.</text>
</comment>
<evidence type="ECO:0000256" key="2">
    <source>
        <dbReference type="SAM" id="Phobius"/>
    </source>
</evidence>
<dbReference type="InterPro" id="IPR057326">
    <property type="entry name" value="KR_dom"/>
</dbReference>
<dbReference type="AlphaFoldDB" id="A0A2A6RE08"/>
<feature type="transmembrane region" description="Helical" evidence="2">
    <location>
        <begin position="108"/>
        <end position="128"/>
    </location>
</feature>
<dbReference type="Proteomes" id="UP000220527">
    <property type="component" value="Unassembled WGS sequence"/>
</dbReference>
<comment type="similarity">
    <text evidence="1">Belongs to the polysaccharide synthase family.</text>
</comment>